<dbReference type="SUPFAM" id="SSF52113">
    <property type="entry name" value="BRCT domain"/>
    <property type="match status" value="1"/>
</dbReference>
<protein>
    <recommendedName>
        <fullName evidence="4">BRCT domain-containing protein</fullName>
    </recommendedName>
</protein>
<name>A0A0M0JBA1_9EUKA</name>
<proteinExistence type="predicted"/>
<comment type="caution">
    <text evidence="2">The sequence shown here is derived from an EMBL/GenBank/DDBJ whole genome shotgun (WGS) entry which is preliminary data.</text>
</comment>
<evidence type="ECO:0000256" key="1">
    <source>
        <dbReference type="SAM" id="MobiDB-lite"/>
    </source>
</evidence>
<accession>A0A0M0JBA1</accession>
<feature type="compositionally biased region" description="Low complexity" evidence="1">
    <location>
        <begin position="167"/>
        <end position="177"/>
    </location>
</feature>
<sequence>MAAEAVRDHGVLVRIGGSKLIERDATERSAAYANSLGEVLLLTEQGMDNERLEVVYEMGEVVGCMGEASGETEWDGIIDKTTVVCSTGYGARPSAPQLEALAALGGRLSNRDTAQMTVLIVAPFNVKGHLKYVRAQERGLPVVTLPRFAEALTAAMAAMAASARAATPVPPRGMGSPPRSPTPVGGKARVLPPAKKHKKSIPVSDEDSDD</sequence>
<organism evidence="2 3">
    <name type="scientific">Chrysochromulina tobinii</name>
    <dbReference type="NCBI Taxonomy" id="1460289"/>
    <lineage>
        <taxon>Eukaryota</taxon>
        <taxon>Haptista</taxon>
        <taxon>Haptophyta</taxon>
        <taxon>Prymnesiophyceae</taxon>
        <taxon>Prymnesiales</taxon>
        <taxon>Chrysochromulinaceae</taxon>
        <taxon>Chrysochromulina</taxon>
    </lineage>
</organism>
<evidence type="ECO:0000313" key="3">
    <source>
        <dbReference type="Proteomes" id="UP000037460"/>
    </source>
</evidence>
<reference evidence="3" key="1">
    <citation type="journal article" date="2015" name="PLoS Genet.">
        <title>Genome Sequence and Transcriptome Analyses of Chrysochromulina tobin: Metabolic Tools for Enhanced Algal Fitness in the Prominent Order Prymnesiales (Haptophyceae).</title>
        <authorList>
            <person name="Hovde B.T."/>
            <person name="Deodato C.R."/>
            <person name="Hunsperger H.M."/>
            <person name="Ryken S.A."/>
            <person name="Yost W."/>
            <person name="Jha R.K."/>
            <person name="Patterson J."/>
            <person name="Monnat R.J. Jr."/>
            <person name="Barlow S.B."/>
            <person name="Starkenburg S.R."/>
            <person name="Cattolico R.A."/>
        </authorList>
    </citation>
    <scope>NUCLEOTIDE SEQUENCE</scope>
    <source>
        <strain evidence="3">CCMP291</strain>
    </source>
</reference>
<gene>
    <name evidence="2" type="ORF">Ctob_002366</name>
</gene>
<dbReference type="InterPro" id="IPR036420">
    <property type="entry name" value="BRCT_dom_sf"/>
</dbReference>
<evidence type="ECO:0000313" key="2">
    <source>
        <dbReference type="EMBL" id="KOO23478.1"/>
    </source>
</evidence>
<dbReference type="AlphaFoldDB" id="A0A0M0JBA1"/>
<keyword evidence="3" id="KW-1185">Reference proteome</keyword>
<feature type="region of interest" description="Disordered" evidence="1">
    <location>
        <begin position="167"/>
        <end position="210"/>
    </location>
</feature>
<dbReference type="EMBL" id="JWZX01003188">
    <property type="protein sequence ID" value="KOO23478.1"/>
    <property type="molecule type" value="Genomic_DNA"/>
</dbReference>
<evidence type="ECO:0008006" key="4">
    <source>
        <dbReference type="Google" id="ProtNLM"/>
    </source>
</evidence>
<dbReference type="CDD" id="cd00027">
    <property type="entry name" value="BRCT"/>
    <property type="match status" value="1"/>
</dbReference>
<dbReference type="Proteomes" id="UP000037460">
    <property type="component" value="Unassembled WGS sequence"/>
</dbReference>